<evidence type="ECO:0000259" key="1">
    <source>
        <dbReference type="Pfam" id="PF00557"/>
    </source>
</evidence>
<evidence type="ECO:0000313" key="3">
    <source>
        <dbReference type="Proteomes" id="UP000178348"/>
    </source>
</evidence>
<dbReference type="InterPro" id="IPR050659">
    <property type="entry name" value="Peptidase_M24B"/>
</dbReference>
<dbReference type="CDD" id="cd01066">
    <property type="entry name" value="APP_MetAP"/>
    <property type="match status" value="1"/>
</dbReference>
<dbReference type="Pfam" id="PF00557">
    <property type="entry name" value="Peptidase_M24"/>
    <property type="match status" value="1"/>
</dbReference>
<proteinExistence type="predicted"/>
<dbReference type="Proteomes" id="UP000178348">
    <property type="component" value="Unassembled WGS sequence"/>
</dbReference>
<accession>A0A1G2CMP3</accession>
<evidence type="ECO:0000313" key="2">
    <source>
        <dbReference type="EMBL" id="OGZ02676.1"/>
    </source>
</evidence>
<gene>
    <name evidence="2" type="ORF">A2946_03015</name>
</gene>
<dbReference type="InterPro" id="IPR000994">
    <property type="entry name" value="Pept_M24"/>
</dbReference>
<dbReference type="PANTHER" id="PTHR46112">
    <property type="entry name" value="AMINOPEPTIDASE"/>
    <property type="match status" value="1"/>
</dbReference>
<name>A0A1G2CMP3_9BACT</name>
<dbReference type="SUPFAM" id="SSF55920">
    <property type="entry name" value="Creatinase/aminopeptidase"/>
    <property type="match status" value="1"/>
</dbReference>
<dbReference type="EMBL" id="MHLB01000004">
    <property type="protein sequence ID" value="OGZ02676.1"/>
    <property type="molecule type" value="Genomic_DNA"/>
</dbReference>
<protein>
    <recommendedName>
        <fullName evidence="1">Peptidase M24 domain-containing protein</fullName>
    </recommendedName>
</protein>
<dbReference type="InterPro" id="IPR036005">
    <property type="entry name" value="Creatinase/aminopeptidase-like"/>
</dbReference>
<feature type="domain" description="Peptidase M24" evidence="1">
    <location>
        <begin position="144"/>
        <end position="302"/>
    </location>
</feature>
<dbReference type="Gene3D" id="3.90.230.10">
    <property type="entry name" value="Creatinase/methionine aminopeptidase superfamily"/>
    <property type="match status" value="1"/>
</dbReference>
<organism evidence="2 3">
    <name type="scientific">Candidatus Liptonbacteria bacterium RIFCSPLOWO2_01_FULL_53_13</name>
    <dbReference type="NCBI Taxonomy" id="1798651"/>
    <lineage>
        <taxon>Bacteria</taxon>
        <taxon>Candidatus Liptoniibacteriota</taxon>
    </lineage>
</organism>
<sequence>MSKALLLYGATEPESPHFSPDMLWRTGFRAPDPFYCLILYSPSLSRGGQASSKTILLVSRLEYARAKKEARTDRVVLHEGPIAAFLKSERISRVRIPQSFPHGLAEELKKRVKVEIIGAASAKLRRADEVFPERARKTTWEVKEIEKAARAVGKAIDKARTILRKSDFRKSGKSDFVRFEGKVLTSEFLRDMIEGSLFADGYLASGTIVSSGKDTAYPHAAGKGPIIAHTPIILDIFPRSKTTNYYADITRTLFKSAPSEPMRRMYQAVLDAQEGAIKQVRAGVDASDVYKGVINLFEERGYPTVYSPPARQPVRQSFSVGGSFSD</sequence>
<reference evidence="2 3" key="1">
    <citation type="journal article" date="2016" name="Nat. Commun.">
        <title>Thousands of microbial genomes shed light on interconnected biogeochemical processes in an aquifer system.</title>
        <authorList>
            <person name="Anantharaman K."/>
            <person name="Brown C.T."/>
            <person name="Hug L.A."/>
            <person name="Sharon I."/>
            <person name="Castelle C.J."/>
            <person name="Probst A.J."/>
            <person name="Thomas B.C."/>
            <person name="Singh A."/>
            <person name="Wilkins M.J."/>
            <person name="Karaoz U."/>
            <person name="Brodie E.L."/>
            <person name="Williams K.H."/>
            <person name="Hubbard S.S."/>
            <person name="Banfield J.F."/>
        </authorList>
    </citation>
    <scope>NUCLEOTIDE SEQUENCE [LARGE SCALE GENOMIC DNA]</scope>
</reference>
<feature type="non-terminal residue" evidence="2">
    <location>
        <position position="326"/>
    </location>
</feature>
<comment type="caution">
    <text evidence="2">The sequence shown here is derived from an EMBL/GenBank/DDBJ whole genome shotgun (WGS) entry which is preliminary data.</text>
</comment>
<dbReference type="AlphaFoldDB" id="A0A1G2CMP3"/>
<dbReference type="PANTHER" id="PTHR46112:SF2">
    <property type="entry name" value="XAA-PRO AMINOPEPTIDASE P-RELATED"/>
    <property type="match status" value="1"/>
</dbReference>